<keyword evidence="2" id="KW-1185">Reference proteome</keyword>
<dbReference type="AlphaFoldDB" id="A0A0L0UVX3"/>
<sequence>MGFMTLGSSVGSYVKADQSDEARGPMCNMHTGVTFYASLSVRQAVAIRLQAPTAAWIDSQSLNGFRCNTECWGAYAESL</sequence>
<dbReference type="EMBL" id="AJIL01000217">
    <property type="protein sequence ID" value="KNE91170.1"/>
    <property type="molecule type" value="Genomic_DNA"/>
</dbReference>
<dbReference type="Proteomes" id="UP000054564">
    <property type="component" value="Unassembled WGS sequence"/>
</dbReference>
<proteinExistence type="predicted"/>
<name>A0A0L0UVX3_9BASI</name>
<organism evidence="1 2">
    <name type="scientific">Puccinia striiformis f. sp. tritici PST-78</name>
    <dbReference type="NCBI Taxonomy" id="1165861"/>
    <lineage>
        <taxon>Eukaryota</taxon>
        <taxon>Fungi</taxon>
        <taxon>Dikarya</taxon>
        <taxon>Basidiomycota</taxon>
        <taxon>Pucciniomycotina</taxon>
        <taxon>Pucciniomycetes</taxon>
        <taxon>Pucciniales</taxon>
        <taxon>Pucciniaceae</taxon>
        <taxon>Puccinia</taxon>
    </lineage>
</organism>
<gene>
    <name evidence="1" type="ORF">PSTG_15426</name>
</gene>
<protein>
    <submittedName>
        <fullName evidence="1">Uncharacterized protein</fullName>
    </submittedName>
</protein>
<evidence type="ECO:0000313" key="2">
    <source>
        <dbReference type="Proteomes" id="UP000054564"/>
    </source>
</evidence>
<accession>A0A0L0UVX3</accession>
<comment type="caution">
    <text evidence="1">The sequence shown here is derived from an EMBL/GenBank/DDBJ whole genome shotgun (WGS) entry which is preliminary data.</text>
</comment>
<evidence type="ECO:0000313" key="1">
    <source>
        <dbReference type="EMBL" id="KNE91170.1"/>
    </source>
</evidence>
<reference evidence="2" key="1">
    <citation type="submission" date="2014-03" db="EMBL/GenBank/DDBJ databases">
        <title>The Genome Sequence of Puccinia striiformis f. sp. tritici PST-78.</title>
        <authorList>
            <consortium name="The Broad Institute Genome Sequencing Platform"/>
            <person name="Cuomo C."/>
            <person name="Hulbert S."/>
            <person name="Chen X."/>
            <person name="Walker B."/>
            <person name="Young S.K."/>
            <person name="Zeng Q."/>
            <person name="Gargeya S."/>
            <person name="Fitzgerald M."/>
            <person name="Haas B."/>
            <person name="Abouelleil A."/>
            <person name="Alvarado L."/>
            <person name="Arachchi H.M."/>
            <person name="Berlin A.M."/>
            <person name="Chapman S.B."/>
            <person name="Goldberg J."/>
            <person name="Griggs A."/>
            <person name="Gujja S."/>
            <person name="Hansen M."/>
            <person name="Howarth C."/>
            <person name="Imamovic A."/>
            <person name="Larimer J."/>
            <person name="McCowan C."/>
            <person name="Montmayeur A."/>
            <person name="Murphy C."/>
            <person name="Neiman D."/>
            <person name="Pearson M."/>
            <person name="Priest M."/>
            <person name="Roberts A."/>
            <person name="Saif S."/>
            <person name="Shea T."/>
            <person name="Sisk P."/>
            <person name="Sykes S."/>
            <person name="Wortman J."/>
            <person name="Nusbaum C."/>
            <person name="Birren B."/>
        </authorList>
    </citation>
    <scope>NUCLEOTIDE SEQUENCE [LARGE SCALE GENOMIC DNA]</scope>
    <source>
        <strain evidence="2">race PST-78</strain>
    </source>
</reference>